<dbReference type="Proteomes" id="UP000663792">
    <property type="component" value="Unassembled WGS sequence"/>
</dbReference>
<dbReference type="SUPFAM" id="SSF56209">
    <property type="entry name" value="Nitrile hydratase alpha chain"/>
    <property type="match status" value="1"/>
</dbReference>
<dbReference type="InterPro" id="IPR004232">
    <property type="entry name" value="CN_Hdrtase_a/SCN_Hdrlase_g"/>
</dbReference>
<dbReference type="InterPro" id="IPR022513">
    <property type="entry name" value="TOMM_pelo"/>
</dbReference>
<dbReference type="NCBIfam" id="TIGR03793">
    <property type="entry name" value="leader_NHLP"/>
    <property type="match status" value="1"/>
</dbReference>
<keyword evidence="4" id="KW-1185">Reference proteome</keyword>
<proteinExistence type="predicted"/>
<evidence type="ECO:0000313" key="4">
    <source>
        <dbReference type="Proteomes" id="UP000663792"/>
    </source>
</evidence>
<comment type="caution">
    <text evidence="3">The sequence shown here is derived from an EMBL/GenBank/DDBJ whole genome shotgun (WGS) entry which is preliminary data.</text>
</comment>
<dbReference type="GO" id="GO:0003824">
    <property type="term" value="F:catalytic activity"/>
    <property type="evidence" value="ECO:0007669"/>
    <property type="project" value="InterPro"/>
</dbReference>
<evidence type="ECO:0000313" key="3">
    <source>
        <dbReference type="EMBL" id="MBM9466146.1"/>
    </source>
</evidence>
<dbReference type="EMBL" id="JAERWK010000003">
    <property type="protein sequence ID" value="MBM9466146.1"/>
    <property type="molecule type" value="Genomic_DNA"/>
</dbReference>
<dbReference type="GO" id="GO:0046914">
    <property type="term" value="F:transition metal ion binding"/>
    <property type="evidence" value="ECO:0007669"/>
    <property type="project" value="InterPro"/>
</dbReference>
<protein>
    <submittedName>
        <fullName evidence="3">NHLP leader peptide family RiPP</fullName>
    </submittedName>
</protein>
<evidence type="ECO:0000259" key="2">
    <source>
        <dbReference type="Pfam" id="PF02979"/>
    </source>
</evidence>
<dbReference type="AlphaFoldDB" id="A0A938YAQ6"/>
<dbReference type="RefSeq" id="WP_205259100.1">
    <property type="nucleotide sequence ID" value="NZ_JAERWK010000003.1"/>
</dbReference>
<name>A0A938YAQ6_9ACTN</name>
<sequence>MTDHTPAATPPVATLEDLNLRAATDPEFRAALLADPRRVLAELGLELPAEVSVRVVESTVTDLRIALPPALPDDVELSEDALADASGGTTPVLPIIFYGSCVGLGFGAAKLTNIL</sequence>
<organism evidence="3 4">
    <name type="scientific">Nakamurella leprariae</name>
    <dbReference type="NCBI Taxonomy" id="2803911"/>
    <lineage>
        <taxon>Bacteria</taxon>
        <taxon>Bacillati</taxon>
        <taxon>Actinomycetota</taxon>
        <taxon>Actinomycetes</taxon>
        <taxon>Nakamurellales</taxon>
        <taxon>Nakamurellaceae</taxon>
        <taxon>Nakamurella</taxon>
    </lineage>
</organism>
<evidence type="ECO:0000256" key="1">
    <source>
        <dbReference type="ARBA" id="ARBA00022723"/>
    </source>
</evidence>
<reference evidence="3" key="1">
    <citation type="submission" date="2021-01" db="EMBL/GenBank/DDBJ databases">
        <title>YIM 132084 draft genome.</title>
        <authorList>
            <person name="An D."/>
        </authorList>
    </citation>
    <scope>NUCLEOTIDE SEQUENCE</scope>
    <source>
        <strain evidence="3">YIM 132084</strain>
    </source>
</reference>
<dbReference type="Pfam" id="PF02979">
    <property type="entry name" value="NHase_alpha"/>
    <property type="match status" value="1"/>
</dbReference>
<gene>
    <name evidence="3" type="ORF">JL106_02480</name>
</gene>
<dbReference type="InterPro" id="IPR036648">
    <property type="entry name" value="CN_Hdrase_a/SCN_Hdrase_g_sf"/>
</dbReference>
<accession>A0A938YAQ6</accession>
<keyword evidence="1" id="KW-0479">Metal-binding</keyword>
<dbReference type="Gene3D" id="3.90.330.10">
    <property type="entry name" value="Nitrile hydratase alpha /Thiocyanate hydrolase gamma"/>
    <property type="match status" value="1"/>
</dbReference>
<feature type="domain" description="Nitrile hydratase alpha/Thiocyanate hydrolase gamma" evidence="2">
    <location>
        <begin position="25"/>
        <end position="84"/>
    </location>
</feature>